<proteinExistence type="predicted"/>
<evidence type="ECO:0000313" key="3">
    <source>
        <dbReference type="Proteomes" id="UP001200932"/>
    </source>
</evidence>
<keyword evidence="3" id="KW-1185">Reference proteome</keyword>
<dbReference type="RefSeq" id="WP_236114834.1">
    <property type="nucleotide sequence ID" value="NZ_JAKGUF010000003.1"/>
</dbReference>
<sequence>MSFRSFGVALFLLLLTALSSAEAEVPRSVEEGWAWPIAVIPPSDGWDSPSGRSVAPVVEYAQGLVNDSIEGIKEHDVFFRLESGDVFDSSDMVRWRKEGFLAVISFADERVNRVLADSWRQGDPVLLLADDSSTVLRDEKEVVKAGLFSLDLHDSYVTRAAVETAVSILPPASEVGLLSDRLAQSLSRGARAVSRGLREGGLNSQVFWVAGGGTDSFSMMAQEMLGFGSDMVVVWMTDMAAREFYRQLRVLDGSVPVWSGGASLDGIVGLEGIMIADQDLPLRLDKAIKTLKTDVWDATRVRVPDSPLAAKAYACCQWVFQGLKDAQKADPEHLSKVMASTKGIPLGSENLEINPVTHRPSVKKVAVIRAKKGKWIQDEILSLSESGAGYYFGTPKDER</sequence>
<comment type="caution">
    <text evidence="2">The sequence shown here is derived from an EMBL/GenBank/DDBJ whole genome shotgun (WGS) entry which is preliminary data.</text>
</comment>
<feature type="chain" id="PRO_5047528510" description="Leucine-binding protein domain-containing protein" evidence="1">
    <location>
        <begin position="24"/>
        <end position="399"/>
    </location>
</feature>
<protein>
    <recommendedName>
        <fullName evidence="4">Leucine-binding protein domain-containing protein</fullName>
    </recommendedName>
</protein>
<dbReference type="Proteomes" id="UP001200932">
    <property type="component" value="Unassembled WGS sequence"/>
</dbReference>
<dbReference type="EMBL" id="JAKGUF010000003">
    <property type="protein sequence ID" value="MCF4144490.1"/>
    <property type="molecule type" value="Genomic_DNA"/>
</dbReference>
<name>A0ABS9ETC9_9BACT</name>
<keyword evidence="1" id="KW-0732">Signal</keyword>
<evidence type="ECO:0000313" key="2">
    <source>
        <dbReference type="EMBL" id="MCF4144490.1"/>
    </source>
</evidence>
<dbReference type="InterPro" id="IPR028082">
    <property type="entry name" value="Peripla_BP_I"/>
</dbReference>
<evidence type="ECO:0000256" key="1">
    <source>
        <dbReference type="SAM" id="SignalP"/>
    </source>
</evidence>
<dbReference type="Gene3D" id="3.40.50.2300">
    <property type="match status" value="2"/>
</dbReference>
<reference evidence="2 3" key="1">
    <citation type="submission" date="2022-01" db="EMBL/GenBank/DDBJ databases">
        <title>Dethiosulfovibrio faecalis sp. nov., a novel proteolytic, non-sulfur-reducing bacterium isolated from a marine aquaculture solid waste bioreactor.</title>
        <authorList>
            <person name="Grabowski S."/>
            <person name="Apolinario E."/>
            <person name="Schneider N."/>
            <person name="Marshall C.W."/>
            <person name="Sowers K.R."/>
        </authorList>
    </citation>
    <scope>NUCLEOTIDE SEQUENCE [LARGE SCALE GENOMIC DNA]</scope>
    <source>
        <strain evidence="2 3">DSM 12590</strain>
    </source>
</reference>
<accession>A0ABS9ETC9</accession>
<organism evidence="2 3">
    <name type="scientific">Dethiosulfovibrio acidaminovorans</name>
    <dbReference type="NCBI Taxonomy" id="133535"/>
    <lineage>
        <taxon>Bacteria</taxon>
        <taxon>Thermotogati</taxon>
        <taxon>Synergistota</taxon>
        <taxon>Synergistia</taxon>
        <taxon>Synergistales</taxon>
        <taxon>Dethiosulfovibrionaceae</taxon>
        <taxon>Dethiosulfovibrio</taxon>
    </lineage>
</organism>
<feature type="signal peptide" evidence="1">
    <location>
        <begin position="1"/>
        <end position="23"/>
    </location>
</feature>
<evidence type="ECO:0008006" key="4">
    <source>
        <dbReference type="Google" id="ProtNLM"/>
    </source>
</evidence>
<dbReference type="SUPFAM" id="SSF53822">
    <property type="entry name" value="Periplasmic binding protein-like I"/>
    <property type="match status" value="1"/>
</dbReference>
<gene>
    <name evidence="2" type="ORF">L2W31_04050</name>
</gene>